<evidence type="ECO:0000313" key="6">
    <source>
        <dbReference type="EMBL" id="KZS16841.1"/>
    </source>
</evidence>
<feature type="domain" description="C1q" evidence="5">
    <location>
        <begin position="225"/>
        <end position="371"/>
    </location>
</feature>
<dbReference type="Gene3D" id="2.60.120.40">
    <property type="match status" value="1"/>
</dbReference>
<evidence type="ECO:0000256" key="3">
    <source>
        <dbReference type="ARBA" id="ARBA00022729"/>
    </source>
</evidence>
<evidence type="ECO:0000313" key="7">
    <source>
        <dbReference type="Proteomes" id="UP000076858"/>
    </source>
</evidence>
<dbReference type="OrthoDB" id="6349811at2759"/>
<dbReference type="SMART" id="SM00110">
    <property type="entry name" value="C1Q"/>
    <property type="match status" value="1"/>
</dbReference>
<dbReference type="InterPro" id="IPR050822">
    <property type="entry name" value="Cerebellin_Synaptic_Org"/>
</dbReference>
<dbReference type="Proteomes" id="UP000076858">
    <property type="component" value="Unassembled WGS sequence"/>
</dbReference>
<protein>
    <recommendedName>
        <fullName evidence="5">C1q domain-containing protein</fullName>
    </recommendedName>
</protein>
<evidence type="ECO:0000256" key="2">
    <source>
        <dbReference type="ARBA" id="ARBA00022525"/>
    </source>
</evidence>
<dbReference type="GO" id="GO:0005615">
    <property type="term" value="C:extracellular space"/>
    <property type="evidence" value="ECO:0007669"/>
    <property type="project" value="TreeGrafter"/>
</dbReference>
<dbReference type="Pfam" id="PF00386">
    <property type="entry name" value="C1q"/>
    <property type="match status" value="1"/>
</dbReference>
<reference evidence="6 7" key="1">
    <citation type="submission" date="2016-03" db="EMBL/GenBank/DDBJ databases">
        <title>EvidentialGene: Evidence-directed Construction of Genes on Genomes.</title>
        <authorList>
            <person name="Gilbert D.G."/>
            <person name="Choi J.-H."/>
            <person name="Mockaitis K."/>
            <person name="Colbourne J."/>
            <person name="Pfrender M."/>
        </authorList>
    </citation>
    <scope>NUCLEOTIDE SEQUENCE [LARGE SCALE GENOMIC DNA]</scope>
    <source>
        <strain evidence="6 7">Xinb3</strain>
        <tissue evidence="6">Complete organism</tissue>
    </source>
</reference>
<comment type="subcellular location">
    <subcellularLocation>
        <location evidence="1">Secreted</location>
    </subcellularLocation>
</comment>
<keyword evidence="2" id="KW-0964">Secreted</keyword>
<dbReference type="PANTHER" id="PTHR22923">
    <property type="entry name" value="CEREBELLIN-RELATED"/>
    <property type="match status" value="1"/>
</dbReference>
<dbReference type="PROSITE" id="PS50871">
    <property type="entry name" value="C1Q"/>
    <property type="match status" value="1"/>
</dbReference>
<feature type="chain" id="PRO_5007855011" description="C1q domain-containing protein" evidence="4">
    <location>
        <begin position="19"/>
        <end position="371"/>
    </location>
</feature>
<dbReference type="AlphaFoldDB" id="A0A164ZVU5"/>
<proteinExistence type="predicted"/>
<evidence type="ECO:0000256" key="4">
    <source>
        <dbReference type="SAM" id="SignalP"/>
    </source>
</evidence>
<accession>A0A164ZVU5</accession>
<dbReference type="PANTHER" id="PTHR22923:SF62">
    <property type="entry name" value="CVP18"/>
    <property type="match status" value="1"/>
</dbReference>
<dbReference type="InterPro" id="IPR001073">
    <property type="entry name" value="C1q_dom"/>
</dbReference>
<name>A0A164ZVU5_9CRUS</name>
<keyword evidence="3 4" id="KW-0732">Signal</keyword>
<dbReference type="EMBL" id="LRGB01000687">
    <property type="protein sequence ID" value="KZS16841.1"/>
    <property type="molecule type" value="Genomic_DNA"/>
</dbReference>
<comment type="caution">
    <text evidence="6">The sequence shown here is derived from an EMBL/GenBank/DDBJ whole genome shotgun (WGS) entry which is preliminary data.</text>
</comment>
<keyword evidence="7" id="KW-1185">Reference proteome</keyword>
<evidence type="ECO:0000259" key="5">
    <source>
        <dbReference type="PROSITE" id="PS50871"/>
    </source>
</evidence>
<dbReference type="InterPro" id="IPR008983">
    <property type="entry name" value="Tumour_necrosis_fac-like_dom"/>
</dbReference>
<evidence type="ECO:0000256" key="1">
    <source>
        <dbReference type="ARBA" id="ARBA00004613"/>
    </source>
</evidence>
<sequence length="371" mass="41208">MKILEIALIFALDLVVFAQFTASWNYNPGLFFPYVVHHPLPAQVTGQVESPSHQEDTVNRVPCLREFKYTSQRLDETALDIQTVKKELEMLSATSQNLATTMVTIWILSTTNLEESLKRTAESLRQLAETNSFVANLKNELGESVKDVAVMKTKIAELTTELKASTSATSIGRMPTSCQDLQQTGHVKSGINFILGNKSIETVYCDFTKLPNDAGFQKLIGSSDVKSVPTYFSVQKNNSFSAVGIPIHFEISKVNTGEAMEIASGIFTTPRSGTHYFSFIGLAQFQSSPDFVYVEMGLFLNGDVVGTGYASNSRNTDFKFSQIALQMTLNLRNGDRVWLQITDMSDGVSLRDAHNQHYTHFTGFLLQEDFA</sequence>
<gene>
    <name evidence="6" type="ORF">APZ42_017452</name>
</gene>
<organism evidence="6 7">
    <name type="scientific">Daphnia magna</name>
    <dbReference type="NCBI Taxonomy" id="35525"/>
    <lineage>
        <taxon>Eukaryota</taxon>
        <taxon>Metazoa</taxon>
        <taxon>Ecdysozoa</taxon>
        <taxon>Arthropoda</taxon>
        <taxon>Crustacea</taxon>
        <taxon>Branchiopoda</taxon>
        <taxon>Diplostraca</taxon>
        <taxon>Cladocera</taxon>
        <taxon>Anomopoda</taxon>
        <taxon>Daphniidae</taxon>
        <taxon>Daphnia</taxon>
    </lineage>
</organism>
<dbReference type="SUPFAM" id="SSF49842">
    <property type="entry name" value="TNF-like"/>
    <property type="match status" value="1"/>
</dbReference>
<feature type="signal peptide" evidence="4">
    <location>
        <begin position="1"/>
        <end position="18"/>
    </location>
</feature>